<protein>
    <recommendedName>
        <fullName evidence="9">Multidrug-efflux transporter</fullName>
    </recommendedName>
</protein>
<feature type="transmembrane region" description="Helical" evidence="10">
    <location>
        <begin position="426"/>
        <end position="445"/>
    </location>
</feature>
<comment type="subcellular location">
    <subcellularLocation>
        <location evidence="1">Cell inner membrane</location>
        <topology evidence="1">Multi-pass membrane protein</topology>
    </subcellularLocation>
</comment>
<keyword evidence="2" id="KW-0813">Transport</keyword>
<dbReference type="GO" id="GO:0015297">
    <property type="term" value="F:antiporter activity"/>
    <property type="evidence" value="ECO:0007669"/>
    <property type="project" value="UniProtKB-KW"/>
</dbReference>
<dbReference type="AlphaFoldDB" id="Q31FX2"/>
<dbReference type="InterPro" id="IPR002528">
    <property type="entry name" value="MATE_fam"/>
</dbReference>
<dbReference type="Pfam" id="PF01554">
    <property type="entry name" value="MatE"/>
    <property type="match status" value="2"/>
</dbReference>
<reference evidence="11" key="1">
    <citation type="submission" date="2006-07" db="EMBL/GenBank/DDBJ databases">
        <title>Complete sequence of Thiomicrospira crunogena XCL-2.</title>
        <authorList>
            <consortium name="US DOE Joint Genome Institute"/>
            <person name="Copeland A."/>
            <person name="Lucas S."/>
            <person name="Lapidus A."/>
            <person name="Barry K."/>
            <person name="Detter J.C."/>
            <person name="Glavina del Rio T."/>
            <person name="Hammon N."/>
            <person name="Israni S."/>
            <person name="Dalin E."/>
            <person name="Tice H."/>
            <person name="Pitluck S."/>
            <person name="Chain P."/>
            <person name="Malfatti S."/>
            <person name="Shin M."/>
            <person name="Vergez L."/>
            <person name="Schmutz J."/>
            <person name="Larimer F."/>
            <person name="Land M."/>
            <person name="Hauser L."/>
            <person name="Kyrpides N."/>
            <person name="Lykidis A."/>
            <person name="Scott K.M."/>
            <person name="Sievert S."/>
            <person name="Kerfeld C."/>
            <person name="Freyermuth S."/>
            <person name="Dobrinski K."/>
            <person name="Boller A."/>
            <person name="Fitzpatrick K."/>
            <person name="Thoma P."/>
            <person name="Moore J."/>
            <person name="Richardson P."/>
        </authorList>
    </citation>
    <scope>NUCLEOTIDE SEQUENCE</scope>
    <source>
        <strain evidence="11">XCL-2</strain>
    </source>
</reference>
<dbReference type="NCBIfam" id="TIGR00797">
    <property type="entry name" value="matE"/>
    <property type="match status" value="1"/>
</dbReference>
<feature type="transmembrane region" description="Helical" evidence="10">
    <location>
        <begin position="134"/>
        <end position="154"/>
    </location>
</feature>
<evidence type="ECO:0000256" key="6">
    <source>
        <dbReference type="ARBA" id="ARBA00022989"/>
    </source>
</evidence>
<organism evidence="11">
    <name type="scientific">Hydrogenovibrio crunogenus (strain DSM 25203 / XCL-2)</name>
    <name type="common">Thiomicrospira crunogena</name>
    <dbReference type="NCBI Taxonomy" id="317025"/>
    <lineage>
        <taxon>Bacteria</taxon>
        <taxon>Pseudomonadati</taxon>
        <taxon>Pseudomonadota</taxon>
        <taxon>Gammaproteobacteria</taxon>
        <taxon>Thiotrichales</taxon>
        <taxon>Piscirickettsiaceae</taxon>
        <taxon>Hydrogenovibrio</taxon>
    </lineage>
</organism>
<dbReference type="PIRSF" id="PIRSF006603">
    <property type="entry name" value="DinF"/>
    <property type="match status" value="1"/>
</dbReference>
<evidence type="ECO:0000256" key="4">
    <source>
        <dbReference type="ARBA" id="ARBA00022475"/>
    </source>
</evidence>
<dbReference type="PANTHER" id="PTHR43298:SF2">
    <property type="entry name" value="FMN_FAD EXPORTER YEEO-RELATED"/>
    <property type="match status" value="1"/>
</dbReference>
<evidence type="ECO:0000256" key="3">
    <source>
        <dbReference type="ARBA" id="ARBA00022449"/>
    </source>
</evidence>
<evidence type="ECO:0000256" key="5">
    <source>
        <dbReference type="ARBA" id="ARBA00022692"/>
    </source>
</evidence>
<feature type="transmembrane region" description="Helical" evidence="10">
    <location>
        <begin position="254"/>
        <end position="278"/>
    </location>
</feature>
<dbReference type="GO" id="GO:0005886">
    <property type="term" value="C:plasma membrane"/>
    <property type="evidence" value="ECO:0007669"/>
    <property type="project" value="UniProtKB-SubCell"/>
</dbReference>
<feature type="transmembrane region" description="Helical" evidence="10">
    <location>
        <begin position="356"/>
        <end position="374"/>
    </location>
</feature>
<name>Q31FX2_HYDCU</name>
<keyword evidence="3" id="KW-0050">Antiport</keyword>
<dbReference type="OrthoDB" id="9780160at2"/>
<gene>
    <name evidence="11" type="ordered locus">Tcr_1356</name>
</gene>
<feature type="transmembrane region" description="Helical" evidence="10">
    <location>
        <begin position="192"/>
        <end position="217"/>
    </location>
</feature>
<feature type="transmembrane region" description="Helical" evidence="10">
    <location>
        <begin position="395"/>
        <end position="414"/>
    </location>
</feature>
<dbReference type="InterPro" id="IPR048279">
    <property type="entry name" value="MdtK-like"/>
</dbReference>
<keyword evidence="5 10" id="KW-0812">Transmembrane</keyword>
<feature type="transmembrane region" description="Helical" evidence="10">
    <location>
        <begin position="325"/>
        <end position="344"/>
    </location>
</feature>
<evidence type="ECO:0000256" key="1">
    <source>
        <dbReference type="ARBA" id="ARBA00004429"/>
    </source>
</evidence>
<accession>Q31FX2</accession>
<dbReference type="STRING" id="317025.Tcr_1356"/>
<evidence type="ECO:0000256" key="7">
    <source>
        <dbReference type="ARBA" id="ARBA00023065"/>
    </source>
</evidence>
<keyword evidence="7" id="KW-0406">Ion transport</keyword>
<dbReference type="GO" id="GO:0006811">
    <property type="term" value="P:monoatomic ion transport"/>
    <property type="evidence" value="ECO:0007669"/>
    <property type="project" value="UniProtKB-KW"/>
</dbReference>
<evidence type="ECO:0000256" key="2">
    <source>
        <dbReference type="ARBA" id="ARBA00022448"/>
    </source>
</evidence>
<sequence>MSAISFQSYQNEFKHLVRLAIPILLAQLALTGLGVVDTIMSGQVGTDDLAAIGLGTSLLFPVFMISTGILLALTPLVAKQKGRQNWQGITYYLHQSLWLSIPLGLFSLLTLMHLQWVLDLLTLSSNVYQLTNDYLFYIAFGLPGIVLYQAFRFFWEGLGLTIPTMLISFFALLLNIPLNAVFIYGWGPVEAYGAAGCGIASALVMWAMFVVSVIYVLSSEKTRSLVCLKLSLFERPSWSKGISDILSLGIPNTLALLFEVSLFSFIALFIAQLGTVVIAAHQVAISYTSLAFMVPLSVAMAITVRVGEAYGQGSLKALKVSVRTGVGSAALFSGVIALFTYAMMQDIAALYTTDTKVILLAGTLLLFAAFYQVFDAVQVASAGALRGLHSTKVTMVVTFISYWLIGLGMGYVFAFTDWVIPKSGVAGFWLGIVLGLILAAVLLQIKLHVLVKRLTREGELA</sequence>
<dbReference type="HOGENOM" id="CLU_012893_6_0_6"/>
<keyword evidence="8 10" id="KW-0472">Membrane</keyword>
<dbReference type="PANTHER" id="PTHR43298">
    <property type="entry name" value="MULTIDRUG RESISTANCE PROTEIN NORM-RELATED"/>
    <property type="match status" value="1"/>
</dbReference>
<evidence type="ECO:0000256" key="8">
    <source>
        <dbReference type="ARBA" id="ARBA00023136"/>
    </source>
</evidence>
<dbReference type="EMBL" id="CP000109">
    <property type="protein sequence ID" value="ABB41951.1"/>
    <property type="molecule type" value="Genomic_DNA"/>
</dbReference>
<feature type="transmembrane region" description="Helical" evidence="10">
    <location>
        <begin position="284"/>
        <end position="304"/>
    </location>
</feature>
<keyword evidence="4" id="KW-1003">Cell membrane</keyword>
<evidence type="ECO:0000313" key="11">
    <source>
        <dbReference type="EMBL" id="ABB41951.1"/>
    </source>
</evidence>
<feature type="transmembrane region" description="Helical" evidence="10">
    <location>
        <begin position="16"/>
        <end position="36"/>
    </location>
</feature>
<dbReference type="GO" id="GO:0042910">
    <property type="term" value="F:xenobiotic transmembrane transporter activity"/>
    <property type="evidence" value="ECO:0007669"/>
    <property type="project" value="InterPro"/>
</dbReference>
<keyword evidence="6 10" id="KW-1133">Transmembrane helix</keyword>
<feature type="transmembrane region" description="Helical" evidence="10">
    <location>
        <begin position="56"/>
        <end position="77"/>
    </location>
</feature>
<dbReference type="InterPro" id="IPR050222">
    <property type="entry name" value="MATE_MdtK"/>
</dbReference>
<evidence type="ECO:0000256" key="9">
    <source>
        <dbReference type="ARBA" id="ARBA00031636"/>
    </source>
</evidence>
<dbReference type="CDD" id="cd13131">
    <property type="entry name" value="MATE_NorM_like"/>
    <property type="match status" value="1"/>
</dbReference>
<feature type="transmembrane region" description="Helical" evidence="10">
    <location>
        <begin position="166"/>
        <end position="186"/>
    </location>
</feature>
<proteinExistence type="predicted"/>
<evidence type="ECO:0000256" key="10">
    <source>
        <dbReference type="SAM" id="Phobius"/>
    </source>
</evidence>
<dbReference type="eggNOG" id="COG0534">
    <property type="taxonomic scope" value="Bacteria"/>
</dbReference>
<feature type="transmembrane region" description="Helical" evidence="10">
    <location>
        <begin position="97"/>
        <end position="114"/>
    </location>
</feature>
<dbReference type="KEGG" id="tcx:Tcr_1356"/>